<gene>
    <name evidence="4" type="ORF">SACU0126_LOCUS20876</name>
</gene>
<evidence type="ECO:0000256" key="2">
    <source>
        <dbReference type="SAM" id="MobiDB-lite"/>
    </source>
</evidence>
<evidence type="ECO:0000313" key="4">
    <source>
        <dbReference type="EMBL" id="CAE0571108.1"/>
    </source>
</evidence>
<dbReference type="AlphaFoldDB" id="A0A7S3T2P4"/>
<dbReference type="EMBL" id="HBIQ01065314">
    <property type="protein sequence ID" value="CAE0571108.1"/>
    <property type="molecule type" value="Transcribed_RNA"/>
</dbReference>
<feature type="signal peptide" evidence="3">
    <location>
        <begin position="1"/>
        <end position="18"/>
    </location>
</feature>
<protein>
    <recommendedName>
        <fullName evidence="5">Antifreeze protein</fullName>
    </recommendedName>
</protein>
<keyword evidence="1" id="KW-0175">Coiled coil</keyword>
<proteinExistence type="predicted"/>
<feature type="region of interest" description="Disordered" evidence="2">
    <location>
        <begin position="72"/>
        <end position="95"/>
    </location>
</feature>
<accession>A0A7S3T2P4</accession>
<organism evidence="4">
    <name type="scientific">Strombidinopsis acuminata</name>
    <dbReference type="NCBI Taxonomy" id="141414"/>
    <lineage>
        <taxon>Eukaryota</taxon>
        <taxon>Sar</taxon>
        <taxon>Alveolata</taxon>
        <taxon>Ciliophora</taxon>
        <taxon>Intramacronucleata</taxon>
        <taxon>Spirotrichea</taxon>
        <taxon>Choreotrichia</taxon>
        <taxon>Choreotrichida</taxon>
        <taxon>Strombidinopsidae</taxon>
        <taxon>Strombidinopsis</taxon>
    </lineage>
</organism>
<sequence length="145" mass="14967">MAVMRHIALYALLVPVAGLSLGSRPVQPVANDVVRQSLLGTAAAAVVAMSSLPVKAATVSFGVPDLPSFSMPSFSAPSTTSPSQTDADKASAQAAKAAEKAARQAEFRRVRAERMAAEARAQSEEYAKVMAGVGTQSFGSTTTVR</sequence>
<evidence type="ECO:0008006" key="5">
    <source>
        <dbReference type="Google" id="ProtNLM"/>
    </source>
</evidence>
<reference evidence="4" key="1">
    <citation type="submission" date="2021-01" db="EMBL/GenBank/DDBJ databases">
        <authorList>
            <person name="Corre E."/>
            <person name="Pelletier E."/>
            <person name="Niang G."/>
            <person name="Scheremetjew M."/>
            <person name="Finn R."/>
            <person name="Kale V."/>
            <person name="Holt S."/>
            <person name="Cochrane G."/>
            <person name="Meng A."/>
            <person name="Brown T."/>
            <person name="Cohen L."/>
        </authorList>
    </citation>
    <scope>NUCLEOTIDE SEQUENCE</scope>
    <source>
        <strain evidence="4">SPMC142</strain>
    </source>
</reference>
<name>A0A7S3T2P4_9SPIT</name>
<keyword evidence="3" id="KW-0732">Signal</keyword>
<feature type="chain" id="PRO_5031514681" description="Antifreeze protein" evidence="3">
    <location>
        <begin position="19"/>
        <end position="145"/>
    </location>
</feature>
<feature type="coiled-coil region" evidence="1">
    <location>
        <begin position="95"/>
        <end position="122"/>
    </location>
</feature>
<evidence type="ECO:0000256" key="3">
    <source>
        <dbReference type="SAM" id="SignalP"/>
    </source>
</evidence>
<feature type="compositionally biased region" description="Low complexity" evidence="2">
    <location>
        <begin position="72"/>
        <end position="83"/>
    </location>
</feature>
<evidence type="ECO:0000256" key="1">
    <source>
        <dbReference type="SAM" id="Coils"/>
    </source>
</evidence>